<dbReference type="SUPFAM" id="SSF160755">
    <property type="entry name" value="YugN-like"/>
    <property type="match status" value="1"/>
</dbReference>
<dbReference type="EMBL" id="CP014806">
    <property type="protein sequence ID" value="AMX00113.1"/>
    <property type="molecule type" value="Genomic_DNA"/>
</dbReference>
<evidence type="ECO:0000313" key="1">
    <source>
        <dbReference type="EMBL" id="AMX00113.1"/>
    </source>
</evidence>
<dbReference type="RefSeq" id="WP_066790159.1">
    <property type="nucleotide sequence ID" value="NZ_BJVD01000012.1"/>
</dbReference>
<keyword evidence="2" id="KW-1185">Reference proteome</keyword>
<proteinExistence type="predicted"/>
<dbReference type="InterPro" id="IPR014967">
    <property type="entry name" value="Uncharacterised_YugN-like"/>
</dbReference>
<dbReference type="OrthoDB" id="2988890at2"/>
<protein>
    <submittedName>
        <fullName evidence="1">Uncharacterized protein</fullName>
    </submittedName>
</protein>
<dbReference type="STRING" id="241244.ATY39_12215"/>
<evidence type="ECO:0000313" key="2">
    <source>
        <dbReference type="Proteomes" id="UP000076021"/>
    </source>
</evidence>
<dbReference type="InterPro" id="IPR036491">
    <property type="entry name" value="YugN-like_sf"/>
</dbReference>
<sequence length="143" mass="16427">MIQFDSQIEGKKSYFGVIRDVFESHGCSFCSNFEYHEGKFDSILHRDGGETIYLRMPFWTLDGDLDHHATYIQFGKPFVIKHVVNLGLDYDEHSLVTATTGLSQFQEPIDKDGKIVDKSRWVIAGEEKINKMLRSLDGDHIVQ</sequence>
<gene>
    <name evidence="1" type="ORF">ATY39_12215</name>
</gene>
<dbReference type="Proteomes" id="UP000076021">
    <property type="component" value="Chromosome"/>
</dbReference>
<dbReference type="Gene3D" id="3.30.310.100">
    <property type="entry name" value="YugN-like"/>
    <property type="match status" value="1"/>
</dbReference>
<accession>A0A143HEH2</accession>
<dbReference type="Pfam" id="PF08868">
    <property type="entry name" value="YugN"/>
    <property type="match status" value="1"/>
</dbReference>
<dbReference type="AlphaFoldDB" id="A0A143HEH2"/>
<reference evidence="1 2" key="1">
    <citation type="journal article" date="2016" name="Genome Announc.">
        <title>Whole-Genome Sequence of Rummeliibacillus stabekisii Strain PP9 Isolated from Antarctic Soil.</title>
        <authorList>
            <person name="da Mota F.F."/>
            <person name="Vollu R.E."/>
            <person name="Jurelevicius D."/>
            <person name="Seldin L."/>
        </authorList>
    </citation>
    <scope>NUCLEOTIDE SEQUENCE [LARGE SCALE GENOMIC DNA]</scope>
    <source>
        <strain evidence="1 2">PP9</strain>
    </source>
</reference>
<reference evidence="2" key="2">
    <citation type="submission" date="2016-03" db="EMBL/GenBank/DDBJ databases">
        <authorList>
            <person name="Ploux O."/>
        </authorList>
    </citation>
    <scope>NUCLEOTIDE SEQUENCE [LARGE SCALE GENOMIC DNA]</scope>
    <source>
        <strain evidence="2">PP9</strain>
    </source>
</reference>
<name>A0A143HEH2_9BACL</name>
<dbReference type="KEGG" id="rst:ATY39_12215"/>
<organism evidence="1 2">
    <name type="scientific">Rummeliibacillus stabekisii</name>
    <dbReference type="NCBI Taxonomy" id="241244"/>
    <lineage>
        <taxon>Bacteria</taxon>
        <taxon>Bacillati</taxon>
        <taxon>Bacillota</taxon>
        <taxon>Bacilli</taxon>
        <taxon>Bacillales</taxon>
        <taxon>Caryophanaceae</taxon>
        <taxon>Rummeliibacillus</taxon>
    </lineage>
</organism>